<dbReference type="InterPro" id="IPR050743">
    <property type="entry name" value="2-oxoacid_DH_E2_comp"/>
</dbReference>
<dbReference type="Pfam" id="PF00364">
    <property type="entry name" value="Biotin_lipoyl"/>
    <property type="match status" value="1"/>
</dbReference>
<gene>
    <name evidence="9" type="ORF">UFOPK3402_01362</name>
</gene>
<proteinExistence type="inferred from homology"/>
<dbReference type="Pfam" id="PF02817">
    <property type="entry name" value="E3_binding"/>
    <property type="match status" value="1"/>
</dbReference>
<comment type="similarity">
    <text evidence="2">Belongs to the 2-oxoacid dehydrogenase family.</text>
</comment>
<feature type="region of interest" description="Disordered" evidence="6">
    <location>
        <begin position="87"/>
        <end position="133"/>
    </location>
</feature>
<dbReference type="AlphaFoldDB" id="A0A6J7EQ60"/>
<evidence type="ECO:0000256" key="5">
    <source>
        <dbReference type="ARBA" id="ARBA00023315"/>
    </source>
</evidence>
<feature type="compositionally biased region" description="Low complexity" evidence="6">
    <location>
        <begin position="102"/>
        <end position="116"/>
    </location>
</feature>
<keyword evidence="3" id="KW-0808">Transferase</keyword>
<dbReference type="EMBL" id="CAFBLS010000177">
    <property type="protein sequence ID" value="CAB4881633.1"/>
    <property type="molecule type" value="Genomic_DNA"/>
</dbReference>
<keyword evidence="4" id="KW-0450">Lipoyl</keyword>
<dbReference type="PROSITE" id="PS51826">
    <property type="entry name" value="PSBD"/>
    <property type="match status" value="1"/>
</dbReference>
<feature type="domain" description="Peripheral subunit-binding (PSBD)" evidence="8">
    <location>
        <begin position="130"/>
        <end position="167"/>
    </location>
</feature>
<dbReference type="InterPro" id="IPR000089">
    <property type="entry name" value="Biotin_lipoyl"/>
</dbReference>
<dbReference type="Pfam" id="PF00198">
    <property type="entry name" value="2-oxoacid_dh"/>
    <property type="match status" value="1"/>
</dbReference>
<dbReference type="PROSITE" id="PS50968">
    <property type="entry name" value="BIOTINYL_LIPOYL"/>
    <property type="match status" value="1"/>
</dbReference>
<reference evidence="9" key="1">
    <citation type="submission" date="2020-05" db="EMBL/GenBank/DDBJ databases">
        <authorList>
            <person name="Chiriac C."/>
            <person name="Salcher M."/>
            <person name="Ghai R."/>
            <person name="Kavagutti S V."/>
        </authorList>
    </citation>
    <scope>NUCLEOTIDE SEQUENCE</scope>
</reference>
<dbReference type="PROSITE" id="PS00189">
    <property type="entry name" value="LIPOYL"/>
    <property type="match status" value="1"/>
</dbReference>
<organism evidence="9">
    <name type="scientific">freshwater metagenome</name>
    <dbReference type="NCBI Taxonomy" id="449393"/>
    <lineage>
        <taxon>unclassified sequences</taxon>
        <taxon>metagenomes</taxon>
        <taxon>ecological metagenomes</taxon>
    </lineage>
</organism>
<protein>
    <submittedName>
        <fullName evidence="9">Unannotated protein</fullName>
    </submittedName>
</protein>
<dbReference type="Gene3D" id="2.40.50.100">
    <property type="match status" value="1"/>
</dbReference>
<dbReference type="InterPro" id="IPR011053">
    <property type="entry name" value="Single_hybrid_motif"/>
</dbReference>
<dbReference type="InterPro" id="IPR003016">
    <property type="entry name" value="2-oxoA_DH_lipoyl-BS"/>
</dbReference>
<dbReference type="SUPFAM" id="SSF52777">
    <property type="entry name" value="CoA-dependent acyltransferases"/>
    <property type="match status" value="1"/>
</dbReference>
<comment type="cofactor">
    <cofactor evidence="1">
        <name>(R)-lipoate</name>
        <dbReference type="ChEBI" id="CHEBI:83088"/>
    </cofactor>
</comment>
<sequence length="491" mass="50806">MAVEITLPKLGLTMEEGTVEEWLVADGDVISVGTPLLRLATDKIDVDVEAEAEGILARAVPDGTTLPPGAVLGWLLEAGEAAPGGASALPGVPVTPESSGDATVAGGAGPSTSGSSNHGTEAGHEGGRQFSSPNARRVAAELGVDISQVRGTGPNGRVISEDVEDAVAAGTPRTTSPLARRDAQQAGIDINSVQTDSGFVTRKDVRDAISSQAASPAPSNAPYATDATPATSAPSAAEAAKPAVASTPAPTANGIARLQETASIIPMKGMRGTIAARMVQSLTEMAQLTHGYEVTMDAVVDLRATLKEQYRDLGLQVPSLNDFVVRAASLALRKHPILNATIVDKEIHLLRHIHMGMAVAVPGGLMVPVIRDADTLSIFELARVTRELAEDCRSGSISLDTLEGGTFAVTSLGTYGVDMFTPVINPGNVGILGVGRLRESGRWEGERFVKTQVLTLSLTFDHRVVDGAPAAEFLQTVNGLLARPLVLLPGA</sequence>
<evidence type="ECO:0000256" key="3">
    <source>
        <dbReference type="ARBA" id="ARBA00022679"/>
    </source>
</evidence>
<feature type="region of interest" description="Disordered" evidence="6">
    <location>
        <begin position="210"/>
        <end position="250"/>
    </location>
</feature>
<dbReference type="SUPFAM" id="SSF51230">
    <property type="entry name" value="Single hybrid motif"/>
    <property type="match status" value="1"/>
</dbReference>
<evidence type="ECO:0000256" key="4">
    <source>
        <dbReference type="ARBA" id="ARBA00022823"/>
    </source>
</evidence>
<dbReference type="InterPro" id="IPR004167">
    <property type="entry name" value="PSBD"/>
</dbReference>
<dbReference type="PANTHER" id="PTHR43178:SF5">
    <property type="entry name" value="LIPOAMIDE ACYLTRANSFERASE COMPONENT OF BRANCHED-CHAIN ALPHA-KETO ACID DEHYDROGENASE COMPLEX, MITOCHONDRIAL"/>
    <property type="match status" value="1"/>
</dbReference>
<evidence type="ECO:0000256" key="6">
    <source>
        <dbReference type="SAM" id="MobiDB-lite"/>
    </source>
</evidence>
<dbReference type="GO" id="GO:0016407">
    <property type="term" value="F:acetyltransferase activity"/>
    <property type="evidence" value="ECO:0007669"/>
    <property type="project" value="TreeGrafter"/>
</dbReference>
<dbReference type="PANTHER" id="PTHR43178">
    <property type="entry name" value="DIHYDROLIPOAMIDE ACETYLTRANSFERASE COMPONENT OF PYRUVATE DEHYDROGENASE COMPLEX"/>
    <property type="match status" value="1"/>
</dbReference>
<dbReference type="InterPro" id="IPR036625">
    <property type="entry name" value="E3-bd_dom_sf"/>
</dbReference>
<dbReference type="Gene3D" id="3.30.559.10">
    <property type="entry name" value="Chloramphenicol acetyltransferase-like domain"/>
    <property type="match status" value="1"/>
</dbReference>
<evidence type="ECO:0000259" key="7">
    <source>
        <dbReference type="PROSITE" id="PS50968"/>
    </source>
</evidence>
<evidence type="ECO:0000313" key="9">
    <source>
        <dbReference type="EMBL" id="CAB4881633.1"/>
    </source>
</evidence>
<keyword evidence="5" id="KW-0012">Acyltransferase</keyword>
<feature type="domain" description="Lipoyl-binding" evidence="7">
    <location>
        <begin position="2"/>
        <end position="79"/>
    </location>
</feature>
<dbReference type="Gene3D" id="4.10.320.10">
    <property type="entry name" value="E3-binding domain"/>
    <property type="match status" value="2"/>
</dbReference>
<dbReference type="CDD" id="cd06849">
    <property type="entry name" value="lipoyl_domain"/>
    <property type="match status" value="1"/>
</dbReference>
<accession>A0A6J7EQ60</accession>
<evidence type="ECO:0000256" key="2">
    <source>
        <dbReference type="ARBA" id="ARBA00007317"/>
    </source>
</evidence>
<dbReference type="InterPro" id="IPR023213">
    <property type="entry name" value="CAT-like_dom_sf"/>
</dbReference>
<evidence type="ECO:0000256" key="1">
    <source>
        <dbReference type="ARBA" id="ARBA00001938"/>
    </source>
</evidence>
<dbReference type="GO" id="GO:0005737">
    <property type="term" value="C:cytoplasm"/>
    <property type="evidence" value="ECO:0007669"/>
    <property type="project" value="TreeGrafter"/>
</dbReference>
<dbReference type="SUPFAM" id="SSF47005">
    <property type="entry name" value="Peripheral subunit-binding domain of 2-oxo acid dehydrogenase complex"/>
    <property type="match status" value="1"/>
</dbReference>
<dbReference type="GO" id="GO:0031405">
    <property type="term" value="F:lipoic acid binding"/>
    <property type="evidence" value="ECO:0007669"/>
    <property type="project" value="TreeGrafter"/>
</dbReference>
<evidence type="ECO:0000259" key="8">
    <source>
        <dbReference type="PROSITE" id="PS51826"/>
    </source>
</evidence>
<name>A0A6J7EQ60_9ZZZZ</name>
<dbReference type="InterPro" id="IPR001078">
    <property type="entry name" value="2-oxoacid_DH_actylTfrase"/>
</dbReference>